<sequence>MLEQEKEKEIKELDEWMKGILDGRELKRGIAVKLVKQGWAYRAIAEILNVSNSFISK</sequence>
<dbReference type="Pfam" id="PF13384">
    <property type="entry name" value="HTH_23"/>
    <property type="match status" value="1"/>
</dbReference>
<name>A0AAE3GVK4_9CYAN</name>
<evidence type="ECO:0000313" key="1">
    <source>
        <dbReference type="EMBL" id="MCP2731525.1"/>
    </source>
</evidence>
<evidence type="ECO:0000313" key="2">
    <source>
        <dbReference type="Proteomes" id="UP001204953"/>
    </source>
</evidence>
<comment type="caution">
    <text evidence="1">The sequence shown here is derived from an EMBL/GenBank/DDBJ whole genome shotgun (WGS) entry which is preliminary data.</text>
</comment>
<dbReference type="EMBL" id="JAMZMM010000344">
    <property type="protein sequence ID" value="MCP2731525.1"/>
    <property type="molecule type" value="Genomic_DNA"/>
</dbReference>
<keyword evidence="2" id="KW-1185">Reference proteome</keyword>
<protein>
    <submittedName>
        <fullName evidence="1">Helix-turn-helix domain-containing protein</fullName>
    </submittedName>
</protein>
<reference evidence="1" key="1">
    <citation type="submission" date="2022-06" db="EMBL/GenBank/DDBJ databases">
        <title>New cyanobacteria of genus Symplocastrum in benthos of Lake Baikal.</title>
        <authorList>
            <person name="Sorokovikova E."/>
            <person name="Tikhonova I."/>
            <person name="Krasnopeev A."/>
            <person name="Evseev P."/>
            <person name="Gladkikh A."/>
            <person name="Belykh O."/>
        </authorList>
    </citation>
    <scope>NUCLEOTIDE SEQUENCE</scope>
    <source>
        <strain evidence="1">BBK-W-15</strain>
    </source>
</reference>
<organism evidence="1 2">
    <name type="scientific">Limnofasciculus baicalensis BBK-W-15</name>
    <dbReference type="NCBI Taxonomy" id="2699891"/>
    <lineage>
        <taxon>Bacteria</taxon>
        <taxon>Bacillati</taxon>
        <taxon>Cyanobacteriota</taxon>
        <taxon>Cyanophyceae</taxon>
        <taxon>Coleofasciculales</taxon>
        <taxon>Coleofasciculaceae</taxon>
        <taxon>Limnofasciculus</taxon>
        <taxon>Limnofasciculus baicalensis</taxon>
    </lineage>
</organism>
<proteinExistence type="predicted"/>
<dbReference type="AlphaFoldDB" id="A0AAE3GVK4"/>
<gene>
    <name evidence="1" type="ORF">NJ959_24155</name>
</gene>
<accession>A0AAE3GVK4</accession>
<dbReference type="Proteomes" id="UP001204953">
    <property type="component" value="Unassembled WGS sequence"/>
</dbReference>